<gene>
    <name evidence="1" type="ORF">GRI41_00005</name>
</gene>
<dbReference type="EMBL" id="WTYX01000001">
    <property type="protein sequence ID" value="MXO89204.1"/>
    <property type="molecule type" value="Genomic_DNA"/>
</dbReference>
<comment type="caution">
    <text evidence="1">The sequence shown here is derived from an EMBL/GenBank/DDBJ whole genome shotgun (WGS) entry which is preliminary data.</text>
</comment>
<evidence type="ECO:0000313" key="1">
    <source>
        <dbReference type="EMBL" id="MXO89204.1"/>
    </source>
</evidence>
<proteinExistence type="predicted"/>
<organism evidence="1 2">
    <name type="scientific">Pontixanthobacter aquaemixtae</name>
    <dbReference type="NCBI Taxonomy" id="1958940"/>
    <lineage>
        <taxon>Bacteria</taxon>
        <taxon>Pseudomonadati</taxon>
        <taxon>Pseudomonadota</taxon>
        <taxon>Alphaproteobacteria</taxon>
        <taxon>Sphingomonadales</taxon>
        <taxon>Erythrobacteraceae</taxon>
        <taxon>Pontixanthobacter</taxon>
    </lineage>
</organism>
<evidence type="ECO:0000313" key="2">
    <source>
        <dbReference type="Proteomes" id="UP000442714"/>
    </source>
</evidence>
<dbReference type="Proteomes" id="UP000442714">
    <property type="component" value="Unassembled WGS sequence"/>
</dbReference>
<name>A0A844ZNT1_9SPHN</name>
<protein>
    <submittedName>
        <fullName evidence="1">VirB4 family type IV secretion/conjugal transfer ATPase</fullName>
    </submittedName>
</protein>
<sequence>RNALVGFATQSARDALDSRISTALVEQTATMVFMPNSRARAEDYCDGFGLSQHELAVIKSLPAHSRCFLVRQPDASVVVRLDLSSAPEVLTILSGREASVRKLDFLRQSLGDDPAEWYPALTGKGWPGDAGADDGAVWQAAE</sequence>
<dbReference type="AlphaFoldDB" id="A0A844ZNT1"/>
<reference evidence="1 2" key="1">
    <citation type="submission" date="2019-12" db="EMBL/GenBank/DDBJ databases">
        <title>Genomic-based taxomic classification of the family Erythrobacteraceae.</title>
        <authorList>
            <person name="Xu L."/>
        </authorList>
    </citation>
    <scope>NUCLEOTIDE SEQUENCE [LARGE SCALE GENOMIC DNA]</scope>
    <source>
        <strain evidence="1 2">KCTC 52763</strain>
    </source>
</reference>
<accession>A0A844ZNT1</accession>
<dbReference type="Gene3D" id="3.40.50.300">
    <property type="entry name" value="P-loop containing nucleotide triphosphate hydrolases"/>
    <property type="match status" value="1"/>
</dbReference>
<feature type="non-terminal residue" evidence="1">
    <location>
        <position position="1"/>
    </location>
</feature>
<keyword evidence="2" id="KW-1185">Reference proteome</keyword>
<dbReference type="InterPro" id="IPR027417">
    <property type="entry name" value="P-loop_NTPase"/>
</dbReference>